<organism evidence="1 2">
    <name type="scientific">Ferirhizobium litorale</name>
    <dbReference type="NCBI Taxonomy" id="2927786"/>
    <lineage>
        <taxon>Bacteria</taxon>
        <taxon>Pseudomonadati</taxon>
        <taxon>Pseudomonadota</taxon>
        <taxon>Alphaproteobacteria</taxon>
        <taxon>Hyphomicrobiales</taxon>
        <taxon>Rhizobiaceae</taxon>
        <taxon>Ferirhizobium</taxon>
    </lineage>
</organism>
<dbReference type="EMBL" id="JALDYZ010000016">
    <property type="protein sequence ID" value="MDI7924584.1"/>
    <property type="molecule type" value="Genomic_DNA"/>
</dbReference>
<sequence>MADAHVMWTISQIAERDGVSKAAVSKTVKKLAEDRPDTPIERGMQGQVQRVSLAHYDHYRQRHVNPAKATAPIRSVVSSASAPIDPSDTFEEARRQAEWLKVGRERIRHQEDIGQLLRRDRVEEAQRTIGRDIQNIIRRLQNKADAVALAVSKEGVHGARVELRRIAFELGNEIADRLAVVADQAAEVDEPIEDEEQ</sequence>
<protein>
    <submittedName>
        <fullName evidence="1">Uncharacterized protein</fullName>
    </submittedName>
</protein>
<accession>A0AAE3U5Z7</accession>
<dbReference type="Proteomes" id="UP001161580">
    <property type="component" value="Unassembled WGS sequence"/>
</dbReference>
<keyword evidence="2" id="KW-1185">Reference proteome</keyword>
<reference evidence="1" key="1">
    <citation type="submission" date="2022-03" db="EMBL/GenBank/DDBJ databases">
        <title>Fererhizobium litorale gen. nov., sp. nov., isolated from sandy sediments of the Sea of Japan seashore.</title>
        <authorList>
            <person name="Romanenko L."/>
            <person name="Kurilenko V."/>
            <person name="Otstavnykh N."/>
            <person name="Svetashev V."/>
            <person name="Tekutyeva L."/>
            <person name="Isaeva M."/>
            <person name="Mikhailov V."/>
        </authorList>
    </citation>
    <scope>NUCLEOTIDE SEQUENCE</scope>
    <source>
        <strain evidence="1">KMM 9576</strain>
    </source>
</reference>
<dbReference type="AlphaFoldDB" id="A0AAE3U5Z7"/>
<dbReference type="RefSeq" id="WP_311788640.1">
    <property type="nucleotide sequence ID" value="NZ_JALDYY010000017.1"/>
</dbReference>
<comment type="caution">
    <text evidence="1">The sequence shown here is derived from an EMBL/GenBank/DDBJ whole genome shotgun (WGS) entry which is preliminary data.</text>
</comment>
<gene>
    <name evidence="1" type="ORF">MRS75_21200</name>
</gene>
<evidence type="ECO:0000313" key="2">
    <source>
        <dbReference type="Proteomes" id="UP001161580"/>
    </source>
</evidence>
<proteinExistence type="predicted"/>
<evidence type="ECO:0000313" key="1">
    <source>
        <dbReference type="EMBL" id="MDI7924584.1"/>
    </source>
</evidence>
<name>A0AAE3U5Z7_9HYPH</name>